<reference evidence="9" key="1">
    <citation type="submission" date="2020-12" db="EMBL/GenBank/DDBJ databases">
        <title>Metabolic potential, ecology and presence of endohyphal bacteria is reflected in genomic diversity of Mucoromycotina.</title>
        <authorList>
            <person name="Muszewska A."/>
            <person name="Okrasinska A."/>
            <person name="Steczkiewicz K."/>
            <person name="Drgas O."/>
            <person name="Orlowska M."/>
            <person name="Perlinska-Lenart U."/>
            <person name="Aleksandrzak-Piekarczyk T."/>
            <person name="Szatraj K."/>
            <person name="Zielenkiewicz U."/>
            <person name="Pilsyk S."/>
            <person name="Malc E."/>
            <person name="Mieczkowski P."/>
            <person name="Kruszewska J.S."/>
            <person name="Biernat P."/>
            <person name="Pawlowska J."/>
        </authorList>
    </citation>
    <scope>NUCLEOTIDE SEQUENCE</scope>
    <source>
        <strain evidence="9">CBS 226.32</strain>
    </source>
</reference>
<keyword evidence="7" id="KW-0539">Nucleus</keyword>
<evidence type="ECO:0000256" key="5">
    <source>
        <dbReference type="ARBA" id="ARBA00022490"/>
    </source>
</evidence>
<sequence>MSQQNERTAYFASLCQQLYNPKSPEERNQAQKILEHSFPTFTDTNGLPPAGVDSQEISTPTDTASALRVLLESSPDPYVLTFALSRLKQLVQAQFALFNQDAKIQLRSFLLQYAFMHPDLLPFIITQLASVLAAITLLGWADVEQYKNVHKDILEFIQASVDHRIVGMQILAVMVQDINPPSFARSASKFRKAAGEFRDTQLLNICETAYKTLEELVQHSIGFSSSDQEQRLQEATLNLMTKCFSYDFNGTSVDESGEDIGIIQIPASWRSLFENPEFLNTMFKAYSEFPPPRSSKVMECMVQIASVRKTLFNDQEERSKFVVKVMHGIREIIVASQGLNDTDNYNEFCRLLFRFRATVPLNEMVEKPGYLDWIELIAEFSLKAFHSWKFAPNTSMYVLGFWARIVQSMTYYQQLGDTAVEKLGTITVELTRSYISTSIDAVSTRIEEALDDPLENEESIIETLNMLGQIAHCKYEASSTALINLFDPITVQYQDLINQATNSSMTNPEVFRESLEVIETKFAWLVYVMAAFVGNRSAFLNSEDLDKIDSEITTKVLQLMDVQQTLQRQHGNTFMNEKLDLAFIYFFQQFKKSYMSESNGRDIYSKLSKVFGISDQVLMLDVIMRKIVSNLQYWADNEQLIRRTLELFNELATGYGASKNLRKIETTRLILQNHMASQFAFCQNEKQSENRILYFQVLCKLLFADDNVDDRTFYEFMKPFDVRFSNLGPLNSVEAFRQETTRRVLRDIFVDMCGFISPMQTRRHFVLFFEWFYTEYSSVLLRAVEAWSPDPIVSSLLTFYSEFVHNKSQRLGFEISSPNGILMFRDASQIVCSFGSQIIKQNITDENQKYEFKYKNIATCFSIMSKCLGGRYINFGVLWLYQDKAINESLDMIIQLMMNIPINDLMSFPKLSISFFHLLDELSREQLMAMPNISPEAFLYLMQACEQGVESSDSLVRAHACSSIFNICSYVVKDTEKAEREAQISSSSDPSLSSRRRSSVASGNVNQIAGNHWLMAYLRQFTQTLPSLMSTVFNLVLFDDNSDQWSLSRPLYGLMLLQRDYLVRYIDAVIEQQLPERRAFVTTSLNNLLDGVNWNLSPKDRERFTQNVSSFRRLLNLNSVTLVPLAAPPPFY</sequence>
<protein>
    <recommendedName>
        <fullName evidence="8">Exportin-7/Ran-binding protein 17 TPR repeats domain-containing protein</fullName>
    </recommendedName>
</protein>
<keyword evidence="4" id="KW-0813">Transport</keyword>
<dbReference type="GO" id="GO:0005643">
    <property type="term" value="C:nuclear pore"/>
    <property type="evidence" value="ECO:0007669"/>
    <property type="project" value="TreeGrafter"/>
</dbReference>
<dbReference type="GO" id="GO:0005737">
    <property type="term" value="C:cytoplasm"/>
    <property type="evidence" value="ECO:0007669"/>
    <property type="project" value="UniProtKB-SubCell"/>
</dbReference>
<evidence type="ECO:0000256" key="1">
    <source>
        <dbReference type="ARBA" id="ARBA00004123"/>
    </source>
</evidence>
<dbReference type="PANTHER" id="PTHR12596:SF2">
    <property type="entry name" value="EXPORTIN-7 ISOFORM X1"/>
    <property type="match status" value="1"/>
</dbReference>
<evidence type="ECO:0000256" key="6">
    <source>
        <dbReference type="ARBA" id="ARBA00022927"/>
    </source>
</evidence>
<dbReference type="InterPro" id="IPR057947">
    <property type="entry name" value="TPR_XPO7/RBP17"/>
</dbReference>
<dbReference type="EMBL" id="JAEPRC010000020">
    <property type="protein sequence ID" value="KAG2214797.1"/>
    <property type="molecule type" value="Genomic_DNA"/>
</dbReference>
<evidence type="ECO:0000313" key="9">
    <source>
        <dbReference type="EMBL" id="KAG2214797.1"/>
    </source>
</evidence>
<dbReference type="AlphaFoldDB" id="A0A8H7RR89"/>
<dbReference type="InterPro" id="IPR044189">
    <property type="entry name" value="XPO4/7-like"/>
</dbReference>
<organism evidence="9 10">
    <name type="scientific">Mucor plumbeus</name>
    <dbReference type="NCBI Taxonomy" id="97098"/>
    <lineage>
        <taxon>Eukaryota</taxon>
        <taxon>Fungi</taxon>
        <taxon>Fungi incertae sedis</taxon>
        <taxon>Mucoromycota</taxon>
        <taxon>Mucoromycotina</taxon>
        <taxon>Mucoromycetes</taxon>
        <taxon>Mucorales</taxon>
        <taxon>Mucorineae</taxon>
        <taxon>Mucoraceae</taxon>
        <taxon>Mucor</taxon>
    </lineage>
</organism>
<dbReference type="SUPFAM" id="SSF48371">
    <property type="entry name" value="ARM repeat"/>
    <property type="match status" value="1"/>
</dbReference>
<dbReference type="InterPro" id="IPR016024">
    <property type="entry name" value="ARM-type_fold"/>
</dbReference>
<dbReference type="OrthoDB" id="244158at2759"/>
<name>A0A8H7RR89_9FUNG</name>
<feature type="domain" description="Exportin-7/Ran-binding protein 17 TPR repeats" evidence="8">
    <location>
        <begin position="442"/>
        <end position="689"/>
    </location>
</feature>
<evidence type="ECO:0000259" key="8">
    <source>
        <dbReference type="Pfam" id="PF25795"/>
    </source>
</evidence>
<evidence type="ECO:0000256" key="3">
    <source>
        <dbReference type="ARBA" id="ARBA00009466"/>
    </source>
</evidence>
<dbReference type="InterPro" id="IPR011989">
    <property type="entry name" value="ARM-like"/>
</dbReference>
<evidence type="ECO:0000256" key="4">
    <source>
        <dbReference type="ARBA" id="ARBA00022448"/>
    </source>
</evidence>
<gene>
    <name evidence="9" type="ORF">INT46_006589</name>
</gene>
<dbReference type="Gene3D" id="1.25.10.10">
    <property type="entry name" value="Leucine-rich Repeat Variant"/>
    <property type="match status" value="2"/>
</dbReference>
<keyword evidence="5" id="KW-0963">Cytoplasm</keyword>
<dbReference type="GO" id="GO:0005049">
    <property type="term" value="F:nuclear export signal receptor activity"/>
    <property type="evidence" value="ECO:0007669"/>
    <property type="project" value="InterPro"/>
</dbReference>
<dbReference type="GO" id="GO:0006611">
    <property type="term" value="P:protein export from nucleus"/>
    <property type="evidence" value="ECO:0007669"/>
    <property type="project" value="TreeGrafter"/>
</dbReference>
<keyword evidence="6" id="KW-0653">Protein transport</keyword>
<comment type="subcellular location">
    <subcellularLocation>
        <location evidence="2">Cytoplasm</location>
    </subcellularLocation>
    <subcellularLocation>
        <location evidence="1">Nucleus</location>
    </subcellularLocation>
</comment>
<keyword evidence="10" id="KW-1185">Reference proteome</keyword>
<dbReference type="Proteomes" id="UP000650833">
    <property type="component" value="Unassembled WGS sequence"/>
</dbReference>
<evidence type="ECO:0000256" key="7">
    <source>
        <dbReference type="ARBA" id="ARBA00023242"/>
    </source>
</evidence>
<proteinExistence type="inferred from homology"/>
<dbReference type="PANTHER" id="PTHR12596">
    <property type="entry name" value="EXPORTIN 4,7-RELATED"/>
    <property type="match status" value="1"/>
</dbReference>
<evidence type="ECO:0000256" key="2">
    <source>
        <dbReference type="ARBA" id="ARBA00004496"/>
    </source>
</evidence>
<evidence type="ECO:0000313" key="10">
    <source>
        <dbReference type="Proteomes" id="UP000650833"/>
    </source>
</evidence>
<dbReference type="Pfam" id="PF25795">
    <property type="entry name" value="TPR_XPO7"/>
    <property type="match status" value="1"/>
</dbReference>
<comment type="similarity">
    <text evidence="3">Belongs to the exportin family.</text>
</comment>
<accession>A0A8H7RR89</accession>
<comment type="caution">
    <text evidence="9">The sequence shown here is derived from an EMBL/GenBank/DDBJ whole genome shotgun (WGS) entry which is preliminary data.</text>
</comment>